<keyword evidence="7 8" id="KW-0472">Membrane</keyword>
<dbReference type="GO" id="GO:0005347">
    <property type="term" value="F:ATP transmembrane transporter activity"/>
    <property type="evidence" value="ECO:0000318"/>
    <property type="project" value="GO_Central"/>
</dbReference>
<comment type="subcellular location">
    <subcellularLocation>
        <location evidence="1">Membrane</location>
    </subcellularLocation>
</comment>
<dbReference type="GO" id="GO:0007031">
    <property type="term" value="P:peroxisome organization"/>
    <property type="evidence" value="ECO:0000318"/>
    <property type="project" value="GO_Central"/>
</dbReference>
<reference evidence="9" key="1">
    <citation type="journal article" date="2017" name="Nature">
        <title>The sunflower genome provides insights into oil metabolism, flowering and Asterid evolution.</title>
        <authorList>
            <person name="Badouin H."/>
            <person name="Gouzy J."/>
            <person name="Grassa C.J."/>
            <person name="Murat F."/>
            <person name="Staton S.E."/>
            <person name="Cottret L."/>
            <person name="Lelandais-Briere C."/>
            <person name="Owens G.L."/>
            <person name="Carrere S."/>
            <person name="Mayjonade B."/>
            <person name="Legrand L."/>
            <person name="Gill N."/>
            <person name="Kane N.C."/>
            <person name="Bowers J.E."/>
            <person name="Hubner S."/>
            <person name="Bellec A."/>
            <person name="Berard A."/>
            <person name="Berges H."/>
            <person name="Blanchet N."/>
            <person name="Boniface M.C."/>
            <person name="Brunel D."/>
            <person name="Catrice O."/>
            <person name="Chaidir N."/>
            <person name="Claudel C."/>
            <person name="Donnadieu C."/>
            <person name="Faraut T."/>
            <person name="Fievet G."/>
            <person name="Helmstetter N."/>
            <person name="King M."/>
            <person name="Knapp S.J."/>
            <person name="Lai Z."/>
            <person name="Le Paslier M.C."/>
            <person name="Lippi Y."/>
            <person name="Lorenzon L."/>
            <person name="Mandel J.R."/>
            <person name="Marage G."/>
            <person name="Marchand G."/>
            <person name="Marquand E."/>
            <person name="Bret-Mestries E."/>
            <person name="Morien E."/>
            <person name="Nambeesan S."/>
            <person name="Nguyen T."/>
            <person name="Pegot-Espagnet P."/>
            <person name="Pouilly N."/>
            <person name="Raftis F."/>
            <person name="Sallet E."/>
            <person name="Schiex T."/>
            <person name="Thomas J."/>
            <person name="Vandecasteele C."/>
            <person name="Vares D."/>
            <person name="Vear F."/>
            <person name="Vautrin S."/>
            <person name="Crespi M."/>
            <person name="Mangin B."/>
            <person name="Burke J.M."/>
            <person name="Salse J."/>
            <person name="Munos S."/>
            <person name="Vincourt P."/>
            <person name="Rieseberg L.H."/>
            <person name="Langlade N.B."/>
        </authorList>
    </citation>
    <scope>NUCLEOTIDE SEQUENCE</scope>
    <source>
        <tissue evidence="9">Leaves</tissue>
    </source>
</reference>
<dbReference type="Gramene" id="mRNA:HanXRQr2_Chr04g0156411">
    <property type="protein sequence ID" value="CDS:HanXRQr2_Chr04g0156411.1"/>
    <property type="gene ID" value="HanXRQr2_Chr04g0156411"/>
</dbReference>
<dbReference type="PANTHER" id="PTHR46650:SF4">
    <property type="entry name" value="PEROXISOMAL ADENINE NUCLEOTIDE CARRIER 1"/>
    <property type="match status" value="1"/>
</dbReference>
<dbReference type="GO" id="GO:0015867">
    <property type="term" value="P:ATP transport"/>
    <property type="evidence" value="ECO:0000318"/>
    <property type="project" value="GO_Central"/>
</dbReference>
<evidence type="ECO:0000256" key="5">
    <source>
        <dbReference type="ARBA" id="ARBA00022737"/>
    </source>
</evidence>
<keyword evidence="10" id="KW-1185">Reference proteome</keyword>
<dbReference type="GO" id="GO:0006635">
    <property type="term" value="P:fatty acid beta-oxidation"/>
    <property type="evidence" value="ECO:0000318"/>
    <property type="project" value="GO_Central"/>
</dbReference>
<comment type="similarity">
    <text evidence="2">Belongs to the mitochondrial carrier (TC 2.A.29) family.</text>
</comment>
<comment type="caution">
    <text evidence="9">The sequence shown here is derived from an EMBL/GenBank/DDBJ whole genome shotgun (WGS) entry which is preliminary data.</text>
</comment>
<feature type="transmembrane region" description="Helical" evidence="8">
    <location>
        <begin position="84"/>
        <end position="104"/>
    </location>
</feature>
<evidence type="ECO:0000256" key="3">
    <source>
        <dbReference type="ARBA" id="ARBA00022448"/>
    </source>
</evidence>
<evidence type="ECO:0000313" key="9">
    <source>
        <dbReference type="EMBL" id="KAF5809376.1"/>
    </source>
</evidence>
<evidence type="ECO:0000256" key="2">
    <source>
        <dbReference type="ARBA" id="ARBA00006375"/>
    </source>
</evidence>
<protein>
    <submittedName>
        <fullName evidence="9">Mitochondrial carrier domain protein</fullName>
    </submittedName>
</protein>
<organism evidence="9 10">
    <name type="scientific">Helianthus annuus</name>
    <name type="common">Common sunflower</name>
    <dbReference type="NCBI Taxonomy" id="4232"/>
    <lineage>
        <taxon>Eukaryota</taxon>
        <taxon>Viridiplantae</taxon>
        <taxon>Streptophyta</taxon>
        <taxon>Embryophyta</taxon>
        <taxon>Tracheophyta</taxon>
        <taxon>Spermatophyta</taxon>
        <taxon>Magnoliopsida</taxon>
        <taxon>eudicotyledons</taxon>
        <taxon>Gunneridae</taxon>
        <taxon>Pentapetalae</taxon>
        <taxon>asterids</taxon>
        <taxon>campanulids</taxon>
        <taxon>Asterales</taxon>
        <taxon>Asteraceae</taxon>
        <taxon>Asteroideae</taxon>
        <taxon>Heliantheae alliance</taxon>
        <taxon>Heliantheae</taxon>
        <taxon>Helianthus</taxon>
    </lineage>
</organism>
<dbReference type="GO" id="GO:0005778">
    <property type="term" value="C:peroxisomal membrane"/>
    <property type="evidence" value="ECO:0000318"/>
    <property type="project" value="GO_Central"/>
</dbReference>
<evidence type="ECO:0000256" key="6">
    <source>
        <dbReference type="ARBA" id="ARBA00022989"/>
    </source>
</evidence>
<accession>A0A9K3NQZ5</accession>
<dbReference type="PANTHER" id="PTHR46650">
    <property type="entry name" value="PEROXISOMAL ADENINE NUCLEOTIDE TRANSPORTER 1"/>
    <property type="match status" value="1"/>
</dbReference>
<keyword evidence="5" id="KW-0677">Repeat</keyword>
<keyword evidence="6 8" id="KW-1133">Transmembrane helix</keyword>
<keyword evidence="3" id="KW-0813">Transport</keyword>
<dbReference type="EMBL" id="MNCJ02000319">
    <property type="protein sequence ID" value="KAF5809376.1"/>
    <property type="molecule type" value="Genomic_DNA"/>
</dbReference>
<dbReference type="AlphaFoldDB" id="A0A9K3NQZ5"/>
<reference evidence="9" key="2">
    <citation type="submission" date="2020-06" db="EMBL/GenBank/DDBJ databases">
        <title>Helianthus annuus Genome sequencing and assembly Release 2.</title>
        <authorList>
            <person name="Gouzy J."/>
            <person name="Langlade N."/>
            <person name="Munos S."/>
        </authorList>
    </citation>
    <scope>NUCLEOTIDE SEQUENCE</scope>
    <source>
        <tissue evidence="9">Leaves</tissue>
    </source>
</reference>
<evidence type="ECO:0000256" key="8">
    <source>
        <dbReference type="SAM" id="Phobius"/>
    </source>
</evidence>
<gene>
    <name evidence="9" type="ORF">HanXRQr2_Chr04g0156411</name>
</gene>
<dbReference type="SUPFAM" id="SSF103506">
    <property type="entry name" value="Mitochondrial carrier"/>
    <property type="match status" value="1"/>
</dbReference>
<dbReference type="InterPro" id="IPR023395">
    <property type="entry name" value="MCP_dom_sf"/>
</dbReference>
<dbReference type="InterPro" id="IPR045900">
    <property type="entry name" value="Peroxisomal_Ade_carrier"/>
</dbReference>
<dbReference type="GO" id="GO:0015217">
    <property type="term" value="F:ADP transmembrane transporter activity"/>
    <property type="evidence" value="ECO:0000318"/>
    <property type="project" value="GO_Central"/>
</dbReference>
<dbReference type="GO" id="GO:0015866">
    <property type="term" value="P:ADP transport"/>
    <property type="evidence" value="ECO:0000318"/>
    <property type="project" value="GO_Central"/>
</dbReference>
<dbReference type="Proteomes" id="UP000215914">
    <property type="component" value="Unassembled WGS sequence"/>
</dbReference>
<dbReference type="Gene3D" id="1.50.40.10">
    <property type="entry name" value="Mitochondrial carrier domain"/>
    <property type="match status" value="1"/>
</dbReference>
<keyword evidence="4 8" id="KW-0812">Transmembrane</keyword>
<proteinExistence type="inferred from homology"/>
<sequence length="132" mass="15396">MNVSNVFWEAVSTGQIVSLYQCLGTKNLQSFIAQFVYFHGYSYFKRLYQVKYSTESIGTKANFLLAASVGACTDIITQVRNYRLFSLVLFFVFVFQIILARGYLDVRFQTDYVTLYNRDQITRLDYVICIHN</sequence>
<evidence type="ECO:0000313" key="10">
    <source>
        <dbReference type="Proteomes" id="UP000215914"/>
    </source>
</evidence>
<name>A0A9K3NQZ5_HELAN</name>
<evidence type="ECO:0000256" key="1">
    <source>
        <dbReference type="ARBA" id="ARBA00004370"/>
    </source>
</evidence>
<evidence type="ECO:0000256" key="4">
    <source>
        <dbReference type="ARBA" id="ARBA00022692"/>
    </source>
</evidence>
<evidence type="ECO:0000256" key="7">
    <source>
        <dbReference type="ARBA" id="ARBA00023136"/>
    </source>
</evidence>